<gene>
    <name evidence="1" type="ORF">TNCV_1094651</name>
</gene>
<dbReference type="EMBL" id="BMAU01021174">
    <property type="protein sequence ID" value="GFX93525.1"/>
    <property type="molecule type" value="Genomic_DNA"/>
</dbReference>
<name>A0A8X6RNA9_TRICX</name>
<reference evidence="1" key="1">
    <citation type="submission" date="2020-08" db="EMBL/GenBank/DDBJ databases">
        <title>Multicomponent nature underlies the extraordinary mechanical properties of spider dragline silk.</title>
        <authorList>
            <person name="Kono N."/>
            <person name="Nakamura H."/>
            <person name="Mori M."/>
            <person name="Yoshida Y."/>
            <person name="Ohtoshi R."/>
            <person name="Malay A.D."/>
            <person name="Moran D.A.P."/>
            <person name="Tomita M."/>
            <person name="Numata K."/>
            <person name="Arakawa K."/>
        </authorList>
    </citation>
    <scope>NUCLEOTIDE SEQUENCE</scope>
</reference>
<evidence type="ECO:0000313" key="1">
    <source>
        <dbReference type="EMBL" id="GFX93525.1"/>
    </source>
</evidence>
<keyword evidence="2" id="KW-1185">Reference proteome</keyword>
<dbReference type="Proteomes" id="UP000887159">
    <property type="component" value="Unassembled WGS sequence"/>
</dbReference>
<protein>
    <submittedName>
        <fullName evidence="1">RNase H domain-containing protein</fullName>
    </submittedName>
</protein>
<sequence>MGLPEPPGGWTSTCWSSEGILYISLLPPVETTEAFPYPPPGDALSSGYRLPRESRAALKGIIKGDTNITSTINVLLESLHCRGKSYLLQWIPALVNIEGNECAESLAKEGRNDDQLCPTITLADANAVANYRLLPHRYKKTLIVDFDCSRNLTSIIAILRTGHFKGMKISSDKTRTYIPCKNFTESQLTPDHILECPALTPHIIRLGMVPLASKLREVLYSAVAPRLPEEGPEKRIYECWQENWVWLPSDNLKIIELKDIITNSDRYDEELVKYVLSVIVKERTATEKQKAAELEEKQKAVVVAQQREREFKLEKMKIQLEMRNLSQTPVTSQQIETQSLS</sequence>
<organism evidence="1 2">
    <name type="scientific">Trichonephila clavipes</name>
    <name type="common">Golden silk orbweaver</name>
    <name type="synonym">Nephila clavipes</name>
    <dbReference type="NCBI Taxonomy" id="2585209"/>
    <lineage>
        <taxon>Eukaryota</taxon>
        <taxon>Metazoa</taxon>
        <taxon>Ecdysozoa</taxon>
        <taxon>Arthropoda</taxon>
        <taxon>Chelicerata</taxon>
        <taxon>Arachnida</taxon>
        <taxon>Araneae</taxon>
        <taxon>Araneomorphae</taxon>
        <taxon>Entelegynae</taxon>
        <taxon>Araneoidea</taxon>
        <taxon>Nephilidae</taxon>
        <taxon>Trichonephila</taxon>
    </lineage>
</organism>
<proteinExistence type="predicted"/>
<comment type="caution">
    <text evidence="1">The sequence shown here is derived from an EMBL/GenBank/DDBJ whole genome shotgun (WGS) entry which is preliminary data.</text>
</comment>
<evidence type="ECO:0000313" key="2">
    <source>
        <dbReference type="Proteomes" id="UP000887159"/>
    </source>
</evidence>
<accession>A0A8X6RNA9</accession>
<dbReference type="AlphaFoldDB" id="A0A8X6RNA9"/>